<dbReference type="SUPFAM" id="SSF50978">
    <property type="entry name" value="WD40 repeat-like"/>
    <property type="match status" value="1"/>
</dbReference>
<sequence>MERSHLRLAVAYEPYERYNVPSCAFSKCGNYFAFVESPCVAVVYPVGPFMKACFADFRVSMFPCDSPDPPNIFSSNLRRSWRIVTSELLGGDSVPIDIRPMCRIEVNGAIQHIAFALGDISHCRLPHRSQKRMSRVLHGSCVSLILLGLVTGYTEVYNLSDITVSGSRVPSLVLFADNLPIYLLSVASDASLRVASVHRSGDVKLWDLWDDGNMYANLKEKFAFPPTSSDTLSCSLERIYGEACTFAWQPNGIHICMAGQKGYGVILQSEKPFTLIAILRSGHYHRISCAVYSHDSSMLVTASYDSSCVVWCVPEYAPLFHFWHMGRVPSLLLLGGANGHHLYGVAVAPDNLHFTTICEDRCVRLWPLAAATSPTKTYYELALSTPGRLKLRSVSYSPCGRLIAVTTSDNRVLLFTTESQVLSLTVQCVRVIRSRITRYLINAPAIQSEMNQYADCYSTSGLATSQLQQAILSLPLPPHILDLISTVFNKSSRPYYYYPVESSTNSKT</sequence>
<comment type="caution">
    <text evidence="3">The sequence shown here is derived from an EMBL/GenBank/DDBJ whole genome shotgun (WGS) entry which is preliminary data.</text>
</comment>
<keyword evidence="1" id="KW-0833">Ubl conjugation pathway</keyword>
<feature type="repeat" description="WD" evidence="2">
    <location>
        <begin position="280"/>
        <end position="311"/>
    </location>
</feature>
<dbReference type="EMBL" id="SUNJ01008688">
    <property type="protein sequence ID" value="TPP61041.1"/>
    <property type="molecule type" value="Genomic_DNA"/>
</dbReference>
<dbReference type="GO" id="GO:0000209">
    <property type="term" value="P:protein polyubiquitination"/>
    <property type="evidence" value="ECO:0007669"/>
    <property type="project" value="TreeGrafter"/>
</dbReference>
<name>A0A504YKW7_FASGI</name>
<dbReference type="OrthoDB" id="538223at2759"/>
<dbReference type="Pfam" id="PF00400">
    <property type="entry name" value="WD40"/>
    <property type="match status" value="1"/>
</dbReference>
<dbReference type="Gene3D" id="2.130.10.10">
    <property type="entry name" value="YVTN repeat-like/Quinoprotein amine dehydrogenase"/>
    <property type="match status" value="2"/>
</dbReference>
<dbReference type="InterPro" id="IPR036322">
    <property type="entry name" value="WD40_repeat_dom_sf"/>
</dbReference>
<organism evidence="3 4">
    <name type="scientific">Fasciola gigantica</name>
    <name type="common">Giant liver fluke</name>
    <dbReference type="NCBI Taxonomy" id="46835"/>
    <lineage>
        <taxon>Eukaryota</taxon>
        <taxon>Metazoa</taxon>
        <taxon>Spiralia</taxon>
        <taxon>Lophotrochozoa</taxon>
        <taxon>Platyhelminthes</taxon>
        <taxon>Trematoda</taxon>
        <taxon>Digenea</taxon>
        <taxon>Plagiorchiida</taxon>
        <taxon>Echinostomata</taxon>
        <taxon>Echinostomatoidea</taxon>
        <taxon>Fasciolidae</taxon>
        <taxon>Fasciola</taxon>
    </lineage>
</organism>
<dbReference type="PANTHER" id="PTHR15622">
    <property type="entry name" value="WD40 REPEAT PROTEIN"/>
    <property type="match status" value="1"/>
</dbReference>
<gene>
    <name evidence="3" type="ORF">FGIG_08971</name>
</gene>
<reference evidence="3 4" key="1">
    <citation type="submission" date="2019-04" db="EMBL/GenBank/DDBJ databases">
        <title>Annotation for the trematode Fasciola gigantica.</title>
        <authorList>
            <person name="Choi Y.-J."/>
        </authorList>
    </citation>
    <scope>NUCLEOTIDE SEQUENCE [LARGE SCALE GENOMIC DNA]</scope>
    <source>
        <strain evidence="3">Uganda_cow_1</strain>
    </source>
</reference>
<keyword evidence="2" id="KW-0853">WD repeat</keyword>
<proteinExistence type="predicted"/>
<dbReference type="STRING" id="46835.A0A504YKW7"/>
<dbReference type="PROSITE" id="PS50082">
    <property type="entry name" value="WD_REPEATS_2"/>
    <property type="match status" value="1"/>
</dbReference>
<evidence type="ECO:0000256" key="2">
    <source>
        <dbReference type="PROSITE-ProRule" id="PRU00221"/>
    </source>
</evidence>
<dbReference type="InterPro" id="IPR015943">
    <property type="entry name" value="WD40/YVTN_repeat-like_dom_sf"/>
</dbReference>
<dbReference type="PROSITE" id="PS50294">
    <property type="entry name" value="WD_REPEATS_REGION"/>
    <property type="match status" value="1"/>
</dbReference>
<dbReference type="SMART" id="SM00320">
    <property type="entry name" value="WD40"/>
    <property type="match status" value="4"/>
</dbReference>
<dbReference type="Proteomes" id="UP000316759">
    <property type="component" value="Unassembled WGS sequence"/>
</dbReference>
<dbReference type="AlphaFoldDB" id="A0A504YKW7"/>
<evidence type="ECO:0000313" key="4">
    <source>
        <dbReference type="Proteomes" id="UP000316759"/>
    </source>
</evidence>
<dbReference type="PANTHER" id="PTHR15622:SF2">
    <property type="entry name" value="U4_U6 SMALL NUCLEAR RIBONUCLEOPROTEIN PRP4"/>
    <property type="match status" value="1"/>
</dbReference>
<evidence type="ECO:0000256" key="1">
    <source>
        <dbReference type="ARBA" id="ARBA00022786"/>
    </source>
</evidence>
<keyword evidence="4" id="KW-1185">Reference proteome</keyword>
<protein>
    <submittedName>
        <fullName evidence="3">WD repeat and SOCS box-containing protein 1</fullName>
    </submittedName>
</protein>
<accession>A0A504YKW7</accession>
<dbReference type="InterPro" id="IPR001680">
    <property type="entry name" value="WD40_rpt"/>
</dbReference>
<dbReference type="InterPro" id="IPR051983">
    <property type="entry name" value="WSB_SOCS-box_domain"/>
</dbReference>
<evidence type="ECO:0000313" key="3">
    <source>
        <dbReference type="EMBL" id="TPP61041.1"/>
    </source>
</evidence>